<feature type="compositionally biased region" description="Basic and acidic residues" evidence="1">
    <location>
        <begin position="13"/>
        <end position="22"/>
    </location>
</feature>
<feature type="transmembrane region" description="Helical" evidence="2">
    <location>
        <begin position="25"/>
        <end position="45"/>
    </location>
</feature>
<keyword evidence="2" id="KW-0812">Transmembrane</keyword>
<keyword evidence="2" id="KW-1133">Transmembrane helix</keyword>
<keyword evidence="2" id="KW-0472">Membrane</keyword>
<name>A0ABX1BAN2_9ACTN</name>
<gene>
    <name evidence="3" type="ORF">HCN51_21280</name>
</gene>
<feature type="region of interest" description="Disordered" evidence="1">
    <location>
        <begin position="1"/>
        <end position="26"/>
    </location>
</feature>
<protein>
    <recommendedName>
        <fullName evidence="5">DUF4352 domain-containing protein</fullName>
    </recommendedName>
</protein>
<organism evidence="3 4">
    <name type="scientific">Nonomuraea composti</name>
    <dbReference type="NCBI Taxonomy" id="2720023"/>
    <lineage>
        <taxon>Bacteria</taxon>
        <taxon>Bacillati</taxon>
        <taxon>Actinomycetota</taxon>
        <taxon>Actinomycetes</taxon>
        <taxon>Streptosporangiales</taxon>
        <taxon>Streptosporangiaceae</taxon>
        <taxon>Nonomuraea</taxon>
    </lineage>
</organism>
<keyword evidence="4" id="KW-1185">Reference proteome</keyword>
<evidence type="ECO:0000256" key="1">
    <source>
        <dbReference type="SAM" id="MobiDB-lite"/>
    </source>
</evidence>
<accession>A0ABX1BAN2</accession>
<evidence type="ECO:0000313" key="4">
    <source>
        <dbReference type="Proteomes" id="UP000696294"/>
    </source>
</evidence>
<dbReference type="EMBL" id="JAATEP010000014">
    <property type="protein sequence ID" value="NJP91963.1"/>
    <property type="molecule type" value="Genomic_DNA"/>
</dbReference>
<evidence type="ECO:0000256" key="2">
    <source>
        <dbReference type="SAM" id="Phobius"/>
    </source>
</evidence>
<proteinExistence type="predicted"/>
<dbReference type="Proteomes" id="UP000696294">
    <property type="component" value="Unassembled WGS sequence"/>
</dbReference>
<evidence type="ECO:0008006" key="5">
    <source>
        <dbReference type="Google" id="ProtNLM"/>
    </source>
</evidence>
<evidence type="ECO:0000313" key="3">
    <source>
        <dbReference type="EMBL" id="NJP91963.1"/>
    </source>
</evidence>
<reference evidence="3 4" key="1">
    <citation type="submission" date="2020-03" db="EMBL/GenBank/DDBJ databases">
        <title>WGS of actinomycetes isolated from Thailand.</title>
        <authorList>
            <person name="Thawai C."/>
        </authorList>
    </citation>
    <scope>NUCLEOTIDE SEQUENCE [LARGE SCALE GENOMIC DNA]</scope>
    <source>
        <strain evidence="3 4">FMUSA5-5</strain>
    </source>
</reference>
<comment type="caution">
    <text evidence="3">The sequence shown here is derived from an EMBL/GenBank/DDBJ whole genome shotgun (WGS) entry which is preliminary data.</text>
</comment>
<dbReference type="RefSeq" id="WP_168011273.1">
    <property type="nucleotide sequence ID" value="NZ_JAATEP010000014.1"/>
</dbReference>
<sequence>MTATEQAPAVVPSRRERREQRRQSGGARALGAVAGVLMIAAAVWVQSHHMTDNEFSDALVYTGGKGEAVDARRFSLRLESLTTAKAIQSSTTTVETDELFLILTVKAKSAVKPYHLGQPVLETADGKKFDATDRVPSTVTLQQKWVQPDIWTSGRYFFEVPASALPGATVTFGLPASFIVESYQPSVEIDLGLDEEAAKKLAAAPQNVYSTDKK</sequence>